<gene>
    <name evidence="3" type="ORF">RM540_03740</name>
</gene>
<evidence type="ECO:0000313" key="4">
    <source>
        <dbReference type="Proteomes" id="UP001267426"/>
    </source>
</evidence>
<dbReference type="EMBL" id="JAVRHT010000005">
    <property type="protein sequence ID" value="MDT0630850.1"/>
    <property type="molecule type" value="Genomic_DNA"/>
</dbReference>
<dbReference type="RefSeq" id="WP_311662186.1">
    <property type="nucleotide sequence ID" value="NZ_JAVRHT010000005.1"/>
</dbReference>
<dbReference type="SUPFAM" id="SSF52402">
    <property type="entry name" value="Adenine nucleotide alpha hydrolases-like"/>
    <property type="match status" value="2"/>
</dbReference>
<dbReference type="Pfam" id="PF00582">
    <property type="entry name" value="Usp"/>
    <property type="match status" value="2"/>
</dbReference>
<sequence>MPPLAVQRILFPTDFSAAAEGAYRHAAWLADRFGAELHVLHVVEDESAPPRDWPDVAGTGHVRVSLADVSEDLGLPAPAAEDHAPYDEIEVVEAEVVGRAVPEAVLDYARDEEVDLVVMGTHGRRGWRRGVLGSAAEAVARRAPCPVLTVRPLDAPGQGEWPPSRVLLAADELPARGDHAAPVPLAARWAARLAVAYHAPLEIVHVTTPSRLSLGLPDELARVQAREREALLTLAEALRAEAEAELPVGVAVRSGDPAAAVRAAAEETRAHLLVVGTHGRGGAGRALLGSVAETLVRTAPCPVLVARDALADADRPAADAREARS</sequence>
<comment type="similarity">
    <text evidence="1">Belongs to the universal stress protein A family.</text>
</comment>
<dbReference type="CDD" id="cd00293">
    <property type="entry name" value="USP-like"/>
    <property type="match status" value="2"/>
</dbReference>
<feature type="domain" description="UspA" evidence="2">
    <location>
        <begin position="7"/>
        <end position="151"/>
    </location>
</feature>
<evidence type="ECO:0000259" key="2">
    <source>
        <dbReference type="Pfam" id="PF00582"/>
    </source>
</evidence>
<dbReference type="InterPro" id="IPR014729">
    <property type="entry name" value="Rossmann-like_a/b/a_fold"/>
</dbReference>
<protein>
    <submittedName>
        <fullName evidence="3">Universal stress protein</fullName>
    </submittedName>
</protein>
<organism evidence="3 4">
    <name type="scientific">Rubrivirga litoralis</name>
    <dbReference type="NCBI Taxonomy" id="3075598"/>
    <lineage>
        <taxon>Bacteria</taxon>
        <taxon>Pseudomonadati</taxon>
        <taxon>Rhodothermota</taxon>
        <taxon>Rhodothermia</taxon>
        <taxon>Rhodothermales</taxon>
        <taxon>Rubricoccaceae</taxon>
        <taxon>Rubrivirga</taxon>
    </lineage>
</organism>
<dbReference type="InterPro" id="IPR006016">
    <property type="entry name" value="UspA"/>
</dbReference>
<dbReference type="Gene3D" id="3.40.50.620">
    <property type="entry name" value="HUPs"/>
    <property type="match status" value="2"/>
</dbReference>
<evidence type="ECO:0000256" key="1">
    <source>
        <dbReference type="ARBA" id="ARBA00008791"/>
    </source>
</evidence>
<feature type="domain" description="UspA" evidence="2">
    <location>
        <begin position="185"/>
        <end position="307"/>
    </location>
</feature>
<accession>A0ABU3BNK2</accession>
<dbReference type="Proteomes" id="UP001267426">
    <property type="component" value="Unassembled WGS sequence"/>
</dbReference>
<keyword evidence="4" id="KW-1185">Reference proteome</keyword>
<reference evidence="3 4" key="1">
    <citation type="submission" date="2023-09" db="EMBL/GenBank/DDBJ databases">
        <authorList>
            <person name="Rey-Velasco X."/>
        </authorList>
    </citation>
    <scope>NUCLEOTIDE SEQUENCE [LARGE SCALE GENOMIC DNA]</scope>
    <source>
        <strain evidence="3 4">F394</strain>
    </source>
</reference>
<dbReference type="PRINTS" id="PR01438">
    <property type="entry name" value="UNVRSLSTRESS"/>
</dbReference>
<comment type="caution">
    <text evidence="3">The sequence shown here is derived from an EMBL/GenBank/DDBJ whole genome shotgun (WGS) entry which is preliminary data.</text>
</comment>
<dbReference type="PANTHER" id="PTHR46268:SF6">
    <property type="entry name" value="UNIVERSAL STRESS PROTEIN UP12"/>
    <property type="match status" value="1"/>
</dbReference>
<dbReference type="PANTHER" id="PTHR46268">
    <property type="entry name" value="STRESS RESPONSE PROTEIN NHAX"/>
    <property type="match status" value="1"/>
</dbReference>
<evidence type="ECO:0000313" key="3">
    <source>
        <dbReference type="EMBL" id="MDT0630850.1"/>
    </source>
</evidence>
<name>A0ABU3BNK2_9BACT</name>
<dbReference type="InterPro" id="IPR006015">
    <property type="entry name" value="Universal_stress_UspA"/>
</dbReference>
<proteinExistence type="inferred from homology"/>